<dbReference type="EMBL" id="JAYMYQ010000006">
    <property type="protein sequence ID" value="KAK7324389.1"/>
    <property type="molecule type" value="Genomic_DNA"/>
</dbReference>
<dbReference type="Proteomes" id="UP001367508">
    <property type="component" value="Unassembled WGS sequence"/>
</dbReference>
<proteinExistence type="predicted"/>
<feature type="region of interest" description="Disordered" evidence="1">
    <location>
        <begin position="328"/>
        <end position="348"/>
    </location>
</feature>
<feature type="compositionally biased region" description="Basic residues" evidence="1">
    <location>
        <begin position="130"/>
        <end position="139"/>
    </location>
</feature>
<feature type="compositionally biased region" description="Low complexity" evidence="1">
    <location>
        <begin position="155"/>
        <end position="177"/>
    </location>
</feature>
<dbReference type="PANTHER" id="PTHR31722">
    <property type="entry name" value="OS06G0675200 PROTEIN"/>
    <property type="match status" value="1"/>
</dbReference>
<feature type="region of interest" description="Disordered" evidence="1">
    <location>
        <begin position="113"/>
        <end position="243"/>
    </location>
</feature>
<evidence type="ECO:0000256" key="1">
    <source>
        <dbReference type="SAM" id="MobiDB-lite"/>
    </source>
</evidence>
<feature type="compositionally biased region" description="Basic residues" evidence="1">
    <location>
        <begin position="339"/>
        <end position="348"/>
    </location>
</feature>
<gene>
    <name evidence="2" type="ORF">VNO77_27924</name>
</gene>
<reference evidence="2 3" key="1">
    <citation type="submission" date="2024-01" db="EMBL/GenBank/DDBJ databases">
        <title>The genomes of 5 underutilized Papilionoideae crops provide insights into root nodulation and disease resistanc.</title>
        <authorList>
            <person name="Jiang F."/>
        </authorList>
    </citation>
    <scope>NUCLEOTIDE SEQUENCE [LARGE SCALE GENOMIC DNA]</scope>
    <source>
        <strain evidence="2">LVBAO_FW01</strain>
        <tissue evidence="2">Leaves</tissue>
    </source>
</reference>
<organism evidence="2 3">
    <name type="scientific">Canavalia gladiata</name>
    <name type="common">Sword bean</name>
    <name type="synonym">Dolichos gladiatus</name>
    <dbReference type="NCBI Taxonomy" id="3824"/>
    <lineage>
        <taxon>Eukaryota</taxon>
        <taxon>Viridiplantae</taxon>
        <taxon>Streptophyta</taxon>
        <taxon>Embryophyta</taxon>
        <taxon>Tracheophyta</taxon>
        <taxon>Spermatophyta</taxon>
        <taxon>Magnoliopsida</taxon>
        <taxon>eudicotyledons</taxon>
        <taxon>Gunneridae</taxon>
        <taxon>Pentapetalae</taxon>
        <taxon>rosids</taxon>
        <taxon>fabids</taxon>
        <taxon>Fabales</taxon>
        <taxon>Fabaceae</taxon>
        <taxon>Papilionoideae</taxon>
        <taxon>50 kb inversion clade</taxon>
        <taxon>NPAAA clade</taxon>
        <taxon>indigoferoid/millettioid clade</taxon>
        <taxon>Phaseoleae</taxon>
        <taxon>Canavalia</taxon>
    </lineage>
</organism>
<dbReference type="PANTHER" id="PTHR31722:SF0">
    <property type="entry name" value="OS06G0675200 PROTEIN"/>
    <property type="match status" value="1"/>
</dbReference>
<feature type="compositionally biased region" description="Polar residues" evidence="1">
    <location>
        <begin position="64"/>
        <end position="80"/>
    </location>
</feature>
<comment type="caution">
    <text evidence="2">The sequence shown here is derived from an EMBL/GenBank/DDBJ whole genome shotgun (WGS) entry which is preliminary data.</text>
</comment>
<feature type="region of interest" description="Disordered" evidence="1">
    <location>
        <begin position="58"/>
        <end position="86"/>
    </location>
</feature>
<feature type="compositionally biased region" description="Low complexity" evidence="1">
    <location>
        <begin position="113"/>
        <end position="129"/>
    </location>
</feature>
<name>A0AAN9KVK2_CANGL</name>
<accession>A0AAN9KVK2</accession>
<keyword evidence="3" id="KW-1185">Reference proteome</keyword>
<feature type="compositionally biased region" description="Basic and acidic residues" evidence="1">
    <location>
        <begin position="178"/>
        <end position="193"/>
    </location>
</feature>
<evidence type="ECO:0000313" key="3">
    <source>
        <dbReference type="Proteomes" id="UP001367508"/>
    </source>
</evidence>
<dbReference type="AlphaFoldDB" id="A0AAN9KVK2"/>
<feature type="compositionally biased region" description="Polar residues" evidence="1">
    <location>
        <begin position="140"/>
        <end position="154"/>
    </location>
</feature>
<protein>
    <submittedName>
        <fullName evidence="2">Uncharacterized protein</fullName>
    </submittedName>
</protein>
<feature type="region of interest" description="Disordered" evidence="1">
    <location>
        <begin position="13"/>
        <end position="34"/>
    </location>
</feature>
<evidence type="ECO:0000313" key="2">
    <source>
        <dbReference type="EMBL" id="KAK7324389.1"/>
    </source>
</evidence>
<sequence length="348" mass="37844">MASACVNNIGMSPENFPWLTPRGSTDPDHEQPDFEFPLEHPATMLSADQLFSDGKLLPLHLKPSQPQTSPENPKSPSAVATTDPYLFSPKAPRCSSRWKDLLCLKKLYQTTNATATSKTTSSSSSSTSKSLKHLLHRGTSKTTSSFSSENAPLLNNSSDNESVSISSSRLSLSSSSSSHEHDDLPRLSLDSDKPNPNPNQISIHRNPNPRVRFVKPRAGSFDGNKTDQHNRVGRSPIRREQSTVGCRGVSVDSPRMNSSGKIVFQSLERSSSSPSSFNGGPRFKHRGMERSYSANVRVTPVLNVPVCSLRGGSKSGSVFGFGQLFSSPQKKEGAVSNKSHQHSGRIRN</sequence>